<feature type="transmembrane region" description="Helical" evidence="2">
    <location>
        <begin position="440"/>
        <end position="460"/>
    </location>
</feature>
<evidence type="ECO:0000313" key="4">
    <source>
        <dbReference type="EMBL" id="KAF0899547.1"/>
    </source>
</evidence>
<feature type="transmembrane region" description="Helical" evidence="2">
    <location>
        <begin position="260"/>
        <end position="282"/>
    </location>
</feature>
<dbReference type="EMBL" id="SPHZ02000009">
    <property type="protein sequence ID" value="KAF0899547.1"/>
    <property type="molecule type" value="Genomic_DNA"/>
</dbReference>
<feature type="region of interest" description="Disordered" evidence="1">
    <location>
        <begin position="288"/>
        <end position="307"/>
    </location>
</feature>
<dbReference type="InterPro" id="IPR031563">
    <property type="entry name" value="MOT1/MOT2"/>
</dbReference>
<feature type="transmembrane region" description="Helical" evidence="2">
    <location>
        <begin position="466"/>
        <end position="484"/>
    </location>
</feature>
<reference evidence="4 5" key="1">
    <citation type="submission" date="2019-11" db="EMBL/GenBank/DDBJ databases">
        <title>Whole genome sequence of Oryza granulata.</title>
        <authorList>
            <person name="Li W."/>
        </authorList>
    </citation>
    <scope>NUCLEOTIDE SEQUENCE [LARGE SCALE GENOMIC DNA]</scope>
    <source>
        <strain evidence="5">cv. Menghai</strain>
        <tissue evidence="4">Leaf</tissue>
    </source>
</reference>
<sequence length="531" mass="56317">MARILKTTLVFYLCLGRIVNNKPDTLIVEQRQKYFIISDRGLIIKQKGNGEVSCAISDLPHKIVLLDKRVGSAGSGSMATVVDPEALADGVGDGDKKKGGGLLLLARARDNLRFRSVWRELNGAMGDLGTYIPIVLSLALSRHLDLGTTLIFTGIYNAVTGLIYGVPMPVQPMKSIAAAALADPSFAIPEIMAAGILTAAFVLFLGITRLMKLVYWFVPLSVVRGIQLAQGLNFAMAAVKYIRYDQDFAKAKSLGRRPWAGLDGLVLAIAAVCFIVLVNGAGEEHPCARPVPIPQEKEQEQESSSSSSWRRRLAASVPSAVIVFVVGVAFAVARHPAAVRELRAGPSRMRVVHISREAWKQGFIKGAVPQIPLSVLNSVVAVCKLTRDLFPERKEASATSVSVTMGAMNLVGCWFGAMPCCHGAGGLAGQYRFGGRSGGCVAALGGLKLALGLLLGGSMLRVLVQFPVGLLGALLLFAGVELAAAARDMSTRAEAFVMLVCTAVSLVGSSAALGFLCGMIAHGLLMLREHL</sequence>
<feature type="chain" id="PRO_5026333810" description="SLC26A/SulP transporter domain-containing protein" evidence="3">
    <location>
        <begin position="17"/>
        <end position="531"/>
    </location>
</feature>
<feature type="signal peptide" evidence="3">
    <location>
        <begin position="1"/>
        <end position="16"/>
    </location>
</feature>
<name>A0A6G1CHM4_9ORYZ</name>
<dbReference type="PANTHER" id="PTHR31970:SF0">
    <property type="entry name" value="MOLYBDATE TRANSPORTER 1"/>
    <property type="match status" value="1"/>
</dbReference>
<dbReference type="Pfam" id="PF16983">
    <property type="entry name" value="MFS_MOT1"/>
    <property type="match status" value="2"/>
</dbReference>
<dbReference type="Proteomes" id="UP000479710">
    <property type="component" value="Unassembled WGS sequence"/>
</dbReference>
<keyword evidence="5" id="KW-1185">Reference proteome</keyword>
<proteinExistence type="predicted"/>
<dbReference type="GO" id="GO:0015098">
    <property type="term" value="F:molybdate ion transmembrane transporter activity"/>
    <property type="evidence" value="ECO:0007669"/>
    <property type="project" value="InterPro"/>
</dbReference>
<gene>
    <name evidence="4" type="ORF">E2562_020753</name>
</gene>
<evidence type="ECO:0000313" key="5">
    <source>
        <dbReference type="Proteomes" id="UP000479710"/>
    </source>
</evidence>
<feature type="transmembrane region" description="Helical" evidence="2">
    <location>
        <begin position="496"/>
        <end position="521"/>
    </location>
</feature>
<feature type="transmembrane region" description="Helical" evidence="2">
    <location>
        <begin position="186"/>
        <end position="207"/>
    </location>
</feature>
<dbReference type="PANTHER" id="PTHR31970">
    <property type="match status" value="1"/>
</dbReference>
<accession>A0A6G1CHM4</accession>
<feature type="transmembrane region" description="Helical" evidence="2">
    <location>
        <begin position="146"/>
        <end position="166"/>
    </location>
</feature>
<keyword evidence="2" id="KW-0812">Transmembrane</keyword>
<dbReference type="OrthoDB" id="5402974at2759"/>
<dbReference type="AlphaFoldDB" id="A0A6G1CHM4"/>
<organism evidence="4 5">
    <name type="scientific">Oryza meyeriana var. granulata</name>
    <dbReference type="NCBI Taxonomy" id="110450"/>
    <lineage>
        <taxon>Eukaryota</taxon>
        <taxon>Viridiplantae</taxon>
        <taxon>Streptophyta</taxon>
        <taxon>Embryophyta</taxon>
        <taxon>Tracheophyta</taxon>
        <taxon>Spermatophyta</taxon>
        <taxon>Magnoliopsida</taxon>
        <taxon>Liliopsida</taxon>
        <taxon>Poales</taxon>
        <taxon>Poaceae</taxon>
        <taxon>BOP clade</taxon>
        <taxon>Oryzoideae</taxon>
        <taxon>Oryzeae</taxon>
        <taxon>Oryzinae</taxon>
        <taxon>Oryza</taxon>
        <taxon>Oryza meyeriana</taxon>
    </lineage>
</organism>
<protein>
    <recommendedName>
        <fullName evidence="6">SLC26A/SulP transporter domain-containing protein</fullName>
    </recommendedName>
</protein>
<keyword evidence="2" id="KW-0472">Membrane</keyword>
<comment type="caution">
    <text evidence="4">The sequence shown here is derived from an EMBL/GenBank/DDBJ whole genome shotgun (WGS) entry which is preliminary data.</text>
</comment>
<keyword evidence="2" id="KW-1133">Transmembrane helix</keyword>
<evidence type="ECO:0000256" key="1">
    <source>
        <dbReference type="SAM" id="MobiDB-lite"/>
    </source>
</evidence>
<keyword evidence="3" id="KW-0732">Signal</keyword>
<evidence type="ECO:0000256" key="2">
    <source>
        <dbReference type="SAM" id="Phobius"/>
    </source>
</evidence>
<feature type="transmembrane region" description="Helical" evidence="2">
    <location>
        <begin position="313"/>
        <end position="333"/>
    </location>
</feature>
<evidence type="ECO:0000256" key="3">
    <source>
        <dbReference type="SAM" id="SignalP"/>
    </source>
</evidence>
<evidence type="ECO:0008006" key="6">
    <source>
        <dbReference type="Google" id="ProtNLM"/>
    </source>
</evidence>